<name>A0A7X0RVZ6_9BACL</name>
<dbReference type="PANTHER" id="PTHR10907:SF47">
    <property type="entry name" value="REGUCALCIN"/>
    <property type="match status" value="1"/>
</dbReference>
<feature type="binding site" evidence="3">
    <location>
        <position position="105"/>
    </location>
    <ligand>
        <name>substrate</name>
    </ligand>
</feature>
<evidence type="ECO:0000259" key="4">
    <source>
        <dbReference type="Pfam" id="PF08450"/>
    </source>
</evidence>
<dbReference type="GO" id="GO:0004341">
    <property type="term" value="F:gluconolactonase activity"/>
    <property type="evidence" value="ECO:0007669"/>
    <property type="project" value="TreeGrafter"/>
</dbReference>
<evidence type="ECO:0000256" key="2">
    <source>
        <dbReference type="PIRSR" id="PIRSR605511-1"/>
    </source>
</evidence>
<comment type="similarity">
    <text evidence="1">Belongs to the SMP-30/CGR1 family.</text>
</comment>
<comment type="cofactor">
    <cofactor evidence="3">
        <name>Zn(2+)</name>
        <dbReference type="ChEBI" id="CHEBI:29105"/>
    </cofactor>
    <text evidence="3">Binds 1 divalent metal cation per subunit.</text>
</comment>
<dbReference type="InterPro" id="IPR011042">
    <property type="entry name" value="6-blade_b-propeller_TolB-like"/>
</dbReference>
<dbReference type="RefSeq" id="WP_185671345.1">
    <property type="nucleotide sequence ID" value="NZ_JACJVP010000039.1"/>
</dbReference>
<feature type="binding site" evidence="3">
    <location>
        <position position="107"/>
    </location>
    <ligand>
        <name>substrate</name>
    </ligand>
</feature>
<keyword evidence="6" id="KW-1185">Reference proteome</keyword>
<dbReference type="Proteomes" id="UP000547209">
    <property type="component" value="Unassembled WGS sequence"/>
</dbReference>
<protein>
    <submittedName>
        <fullName evidence="5">SMP-30/gluconolactonase/LRE family protein</fullName>
    </submittedName>
</protein>
<feature type="binding site" evidence="3">
    <location>
        <position position="21"/>
    </location>
    <ligand>
        <name>a divalent metal cation</name>
        <dbReference type="ChEBI" id="CHEBI:60240"/>
    </ligand>
</feature>
<reference evidence="5 6" key="1">
    <citation type="submission" date="2020-08" db="EMBL/GenBank/DDBJ databases">
        <title>Cohnella phylogeny.</title>
        <authorList>
            <person name="Dunlap C."/>
        </authorList>
    </citation>
    <scope>NUCLEOTIDE SEQUENCE [LARGE SCALE GENOMIC DNA]</scope>
    <source>
        <strain evidence="5 6">DSM 28246</strain>
    </source>
</reference>
<accession>A0A7X0RVZ6</accession>
<dbReference type="PANTHER" id="PTHR10907">
    <property type="entry name" value="REGUCALCIN"/>
    <property type="match status" value="1"/>
</dbReference>
<dbReference type="AlphaFoldDB" id="A0A7X0RVZ6"/>
<dbReference type="GO" id="GO:0005509">
    <property type="term" value="F:calcium ion binding"/>
    <property type="evidence" value="ECO:0007669"/>
    <property type="project" value="TreeGrafter"/>
</dbReference>
<evidence type="ECO:0000313" key="6">
    <source>
        <dbReference type="Proteomes" id="UP000547209"/>
    </source>
</evidence>
<dbReference type="EMBL" id="JACJVP010000039">
    <property type="protein sequence ID" value="MBB6673486.1"/>
    <property type="molecule type" value="Genomic_DNA"/>
</dbReference>
<dbReference type="InterPro" id="IPR013658">
    <property type="entry name" value="SGL"/>
</dbReference>
<feature type="active site" description="Proton donor/acceptor" evidence="2">
    <location>
        <position position="203"/>
    </location>
</feature>
<dbReference type="InterPro" id="IPR005511">
    <property type="entry name" value="SMP-30"/>
</dbReference>
<evidence type="ECO:0000256" key="1">
    <source>
        <dbReference type="ARBA" id="ARBA00008853"/>
    </source>
</evidence>
<dbReference type="GO" id="GO:0019853">
    <property type="term" value="P:L-ascorbic acid biosynthetic process"/>
    <property type="evidence" value="ECO:0007669"/>
    <property type="project" value="TreeGrafter"/>
</dbReference>
<proteinExistence type="inferred from homology"/>
<comment type="caution">
    <text evidence="5">The sequence shown here is derived from an EMBL/GenBank/DDBJ whole genome shotgun (WGS) entry which is preliminary data.</text>
</comment>
<sequence length="297" mass="32050">MPQDPFFELKLVYDARAELGEGPVWDTRSERLFWVDILAHRVHIHDPKQPLSESAIELSPYVSSVIPRLSGGIALTLQNGFYAYDSTSAELKLLAEVEASVPGNRFNDGKCDPVGRYLAGTMSMIDQPSMGTLYSLDADLTVKPLVTEVSVSNGMAWSADGGTLYYIDTPTRQVVAFDYELAAGAVSNRRIAVEIPEGQGSPDGMTIDSEGMLWVAHWGGWQVSRWDPATGEKLLSIPVPASQVTSCAFGGPDLDKLYITTARVGLDEAKLADQPLAGGLFCAEIGVRGLPAVPFRG</sequence>
<dbReference type="Gene3D" id="2.120.10.30">
    <property type="entry name" value="TolB, C-terminal domain"/>
    <property type="match status" value="1"/>
</dbReference>
<dbReference type="Pfam" id="PF08450">
    <property type="entry name" value="SGL"/>
    <property type="match status" value="1"/>
</dbReference>
<feature type="domain" description="SMP-30/Gluconolactonase/LRE-like region" evidence="4">
    <location>
        <begin position="19"/>
        <end position="263"/>
    </location>
</feature>
<organism evidence="5 6">
    <name type="scientific">Cohnella nanjingensis</name>
    <dbReference type="NCBI Taxonomy" id="1387779"/>
    <lineage>
        <taxon>Bacteria</taxon>
        <taxon>Bacillati</taxon>
        <taxon>Bacillota</taxon>
        <taxon>Bacilli</taxon>
        <taxon>Bacillales</taxon>
        <taxon>Paenibacillaceae</taxon>
        <taxon>Cohnella</taxon>
    </lineage>
</organism>
<gene>
    <name evidence="5" type="ORF">H7C19_22665</name>
</gene>
<evidence type="ECO:0000313" key="5">
    <source>
        <dbReference type="EMBL" id="MBB6673486.1"/>
    </source>
</evidence>
<dbReference type="SUPFAM" id="SSF63829">
    <property type="entry name" value="Calcium-dependent phosphotriesterase"/>
    <property type="match status" value="1"/>
</dbReference>
<dbReference type="PRINTS" id="PR01790">
    <property type="entry name" value="SMP30FAMILY"/>
</dbReference>
<keyword evidence="3" id="KW-0862">Zinc</keyword>
<feature type="binding site" evidence="3">
    <location>
        <position position="203"/>
    </location>
    <ligand>
        <name>a divalent metal cation</name>
        <dbReference type="ChEBI" id="CHEBI:60240"/>
    </ligand>
</feature>
<keyword evidence="3" id="KW-0479">Metal-binding</keyword>
<feature type="binding site" evidence="3">
    <location>
        <position position="153"/>
    </location>
    <ligand>
        <name>a divalent metal cation</name>
        <dbReference type="ChEBI" id="CHEBI:60240"/>
    </ligand>
</feature>
<evidence type="ECO:0000256" key="3">
    <source>
        <dbReference type="PIRSR" id="PIRSR605511-2"/>
    </source>
</evidence>